<dbReference type="Proteomes" id="UP000271889">
    <property type="component" value="Unassembled WGS sequence"/>
</dbReference>
<proteinExistence type="predicted"/>
<sequence length="222" mass="24928">MVLLGTQRDKKKKFKGKKKVKNLLEKKAKGLKLNQVDRKRLGKLEEKQKFKTQLHDSVKAELRKLQENEQENDDEIVSVNPSTPGQSIEKKASKRVSFSGMEKVKVFDKNVKDLVIKPSSASPGKGILRAKNSKVLTKKKASKPNGASSPSPKKARVDEKMDIENVETKDVEKPIVAKKKIKIQVPVQLDHFCFVLPGFPYLYTALHFFGYEEGQGAVVDNG</sequence>
<evidence type="ECO:0000313" key="2">
    <source>
        <dbReference type="EMBL" id="VDK53480.1"/>
    </source>
</evidence>
<feature type="region of interest" description="Disordered" evidence="1">
    <location>
        <begin position="122"/>
        <end position="158"/>
    </location>
</feature>
<accession>A0A3P6RFF4</accession>
<organism evidence="2 3">
    <name type="scientific">Cylicostephanus goldi</name>
    <name type="common">Nematode worm</name>
    <dbReference type="NCBI Taxonomy" id="71465"/>
    <lineage>
        <taxon>Eukaryota</taxon>
        <taxon>Metazoa</taxon>
        <taxon>Ecdysozoa</taxon>
        <taxon>Nematoda</taxon>
        <taxon>Chromadorea</taxon>
        <taxon>Rhabditida</taxon>
        <taxon>Rhabditina</taxon>
        <taxon>Rhabditomorpha</taxon>
        <taxon>Strongyloidea</taxon>
        <taxon>Strongylidae</taxon>
        <taxon>Cylicostephanus</taxon>
    </lineage>
</organism>
<evidence type="ECO:0000313" key="3">
    <source>
        <dbReference type="Proteomes" id="UP000271889"/>
    </source>
</evidence>
<evidence type="ECO:0000256" key="1">
    <source>
        <dbReference type="SAM" id="MobiDB-lite"/>
    </source>
</evidence>
<reference evidence="2 3" key="1">
    <citation type="submission" date="2018-11" db="EMBL/GenBank/DDBJ databases">
        <authorList>
            <consortium name="Pathogen Informatics"/>
        </authorList>
    </citation>
    <scope>NUCLEOTIDE SEQUENCE [LARGE SCALE GENOMIC DNA]</scope>
</reference>
<dbReference type="EMBL" id="UYRV01006238">
    <property type="protein sequence ID" value="VDK53480.1"/>
    <property type="molecule type" value="Genomic_DNA"/>
</dbReference>
<gene>
    <name evidence="2" type="ORF">CGOC_LOCUS2696</name>
</gene>
<name>A0A3P6RFF4_CYLGO</name>
<dbReference type="AlphaFoldDB" id="A0A3P6RFF4"/>
<feature type="region of interest" description="Disordered" evidence="1">
    <location>
        <begin position="66"/>
        <end position="94"/>
    </location>
</feature>
<dbReference type="OrthoDB" id="10597579at2759"/>
<keyword evidence="3" id="KW-1185">Reference proteome</keyword>
<protein>
    <submittedName>
        <fullName evidence="2">Uncharacterized protein</fullName>
    </submittedName>
</protein>